<dbReference type="InterPro" id="IPR036165">
    <property type="entry name" value="YefM-like_sf"/>
</dbReference>
<dbReference type="SUPFAM" id="SSF143120">
    <property type="entry name" value="YefM-like"/>
    <property type="match status" value="1"/>
</dbReference>
<comment type="similarity">
    <text evidence="1 2">Belongs to the phD/YefM antitoxin family.</text>
</comment>
<comment type="caution">
    <text evidence="3">The sequence shown here is derived from an EMBL/GenBank/DDBJ whole genome shotgun (WGS) entry which is preliminary data.</text>
</comment>
<dbReference type="NCBIfam" id="TIGR01552">
    <property type="entry name" value="phd_fam"/>
    <property type="match status" value="1"/>
</dbReference>
<dbReference type="Proteomes" id="UP000277424">
    <property type="component" value="Unassembled WGS sequence"/>
</dbReference>
<dbReference type="AlphaFoldDB" id="A0A420WRH8"/>
<proteinExistence type="inferred from homology"/>
<evidence type="ECO:0000313" key="4">
    <source>
        <dbReference type="Proteomes" id="UP000277424"/>
    </source>
</evidence>
<comment type="function">
    <text evidence="2">Antitoxin component of a type II toxin-antitoxin (TA) system.</text>
</comment>
<dbReference type="Gene3D" id="3.40.1620.10">
    <property type="entry name" value="YefM-like domain"/>
    <property type="match status" value="1"/>
</dbReference>
<dbReference type="OrthoDB" id="9800503at2"/>
<protein>
    <recommendedName>
        <fullName evidence="2">Antitoxin</fullName>
    </recommendedName>
</protein>
<dbReference type="InterPro" id="IPR006442">
    <property type="entry name" value="Antitoxin_Phd/YefM"/>
</dbReference>
<sequence length="87" mass="9391">MTATSMKASDFKAHCLQVMDEVARTGQPVTITKRGKPVARIVPAREGAKDIFGALKGSVTVTDPNDDLIDPVEVEWEVIEGTEPNLP</sequence>
<name>A0A420WRH8_9PROT</name>
<accession>A0A420WRH8</accession>
<evidence type="ECO:0000256" key="1">
    <source>
        <dbReference type="ARBA" id="ARBA00009981"/>
    </source>
</evidence>
<dbReference type="Pfam" id="PF02604">
    <property type="entry name" value="PhdYeFM_antitox"/>
    <property type="match status" value="1"/>
</dbReference>
<gene>
    <name evidence="3" type="ORF">BCL74_1443</name>
</gene>
<evidence type="ECO:0000256" key="2">
    <source>
        <dbReference type="RuleBase" id="RU362080"/>
    </source>
</evidence>
<organism evidence="3 4">
    <name type="scientific">Oceanibaculum indicum</name>
    <dbReference type="NCBI Taxonomy" id="526216"/>
    <lineage>
        <taxon>Bacteria</taxon>
        <taxon>Pseudomonadati</taxon>
        <taxon>Pseudomonadota</taxon>
        <taxon>Alphaproteobacteria</taxon>
        <taxon>Rhodospirillales</taxon>
        <taxon>Oceanibaculaceae</taxon>
        <taxon>Oceanibaculum</taxon>
    </lineage>
</organism>
<dbReference type="EMBL" id="RBIG01000001">
    <property type="protein sequence ID" value="RKQ73654.1"/>
    <property type="molecule type" value="Genomic_DNA"/>
</dbReference>
<reference evidence="3 4" key="1">
    <citation type="submission" date="2018-10" db="EMBL/GenBank/DDBJ databases">
        <title>Comparative analysis of microorganisms from saline springs in Andes Mountain Range, Colombia.</title>
        <authorList>
            <person name="Rubin E."/>
        </authorList>
    </citation>
    <scope>NUCLEOTIDE SEQUENCE [LARGE SCALE GENOMIC DNA]</scope>
    <source>
        <strain evidence="3 4">USBA 36</strain>
    </source>
</reference>
<dbReference type="RefSeq" id="WP_008943462.1">
    <property type="nucleotide sequence ID" value="NZ_RBIG01000001.1"/>
</dbReference>
<evidence type="ECO:0000313" key="3">
    <source>
        <dbReference type="EMBL" id="RKQ73654.1"/>
    </source>
</evidence>